<dbReference type="Proteomes" id="UP000026960">
    <property type="component" value="Chromosome 9"/>
</dbReference>
<dbReference type="HOGENOM" id="CLU_2124881_0_0_1"/>
<sequence length="114" mass="11838">MAVGAKAEAGPSAVVVRVEVGAATPKADSTGEVEEASYGWFNVGTDGAGVRADWLATYRARTASVLVGSNNLYNRRLSLSHVVAATGSPRCRPPTPSSPLNSHIPFFRAVVAGR</sequence>
<evidence type="ECO:0000313" key="2">
    <source>
        <dbReference type="Proteomes" id="UP000026960"/>
    </source>
</evidence>
<dbReference type="AlphaFoldDB" id="A0A0D3H7B5"/>
<protein>
    <submittedName>
        <fullName evidence="1">Uncharacterized protein</fullName>
    </submittedName>
</protein>
<name>A0A0D3H7B5_9ORYZ</name>
<keyword evidence="2" id="KW-1185">Reference proteome</keyword>
<dbReference type="Gramene" id="OBART09G11660.1">
    <property type="protein sequence ID" value="OBART09G11660.1"/>
    <property type="gene ID" value="OBART09G11660"/>
</dbReference>
<accession>A0A0D3H7B5</accession>
<organism evidence="1">
    <name type="scientific">Oryza barthii</name>
    <dbReference type="NCBI Taxonomy" id="65489"/>
    <lineage>
        <taxon>Eukaryota</taxon>
        <taxon>Viridiplantae</taxon>
        <taxon>Streptophyta</taxon>
        <taxon>Embryophyta</taxon>
        <taxon>Tracheophyta</taxon>
        <taxon>Spermatophyta</taxon>
        <taxon>Magnoliopsida</taxon>
        <taxon>Liliopsida</taxon>
        <taxon>Poales</taxon>
        <taxon>Poaceae</taxon>
        <taxon>BOP clade</taxon>
        <taxon>Oryzoideae</taxon>
        <taxon>Oryzeae</taxon>
        <taxon>Oryzinae</taxon>
        <taxon>Oryza</taxon>
    </lineage>
</organism>
<reference evidence="1" key="1">
    <citation type="journal article" date="2009" name="Rice">
        <title>De Novo Next Generation Sequencing of Plant Genomes.</title>
        <authorList>
            <person name="Rounsley S."/>
            <person name="Marri P.R."/>
            <person name="Yu Y."/>
            <person name="He R."/>
            <person name="Sisneros N."/>
            <person name="Goicoechea J.L."/>
            <person name="Lee S.J."/>
            <person name="Angelova A."/>
            <person name="Kudrna D."/>
            <person name="Luo M."/>
            <person name="Affourtit J."/>
            <person name="Desany B."/>
            <person name="Knight J."/>
            <person name="Niazi F."/>
            <person name="Egholm M."/>
            <person name="Wing R.A."/>
        </authorList>
    </citation>
    <scope>NUCLEOTIDE SEQUENCE [LARGE SCALE GENOMIC DNA]</scope>
    <source>
        <strain evidence="1">cv. IRGC 105608</strain>
    </source>
</reference>
<evidence type="ECO:0000313" key="1">
    <source>
        <dbReference type="EnsemblPlants" id="OBART09G11660.1"/>
    </source>
</evidence>
<proteinExistence type="predicted"/>
<reference evidence="1" key="2">
    <citation type="submission" date="2015-03" db="UniProtKB">
        <authorList>
            <consortium name="EnsemblPlants"/>
        </authorList>
    </citation>
    <scope>IDENTIFICATION</scope>
</reference>
<dbReference type="EnsemblPlants" id="OBART09G11660.1">
    <property type="protein sequence ID" value="OBART09G11660.1"/>
    <property type="gene ID" value="OBART09G11660"/>
</dbReference>
<dbReference type="PaxDb" id="65489-OBART09G11660.1"/>